<keyword evidence="4" id="KW-1185">Reference proteome</keyword>
<organism evidence="3 4">
    <name type="scientific">Lithohypha guttulata</name>
    <dbReference type="NCBI Taxonomy" id="1690604"/>
    <lineage>
        <taxon>Eukaryota</taxon>
        <taxon>Fungi</taxon>
        <taxon>Dikarya</taxon>
        <taxon>Ascomycota</taxon>
        <taxon>Pezizomycotina</taxon>
        <taxon>Eurotiomycetes</taxon>
        <taxon>Chaetothyriomycetidae</taxon>
        <taxon>Chaetothyriales</taxon>
        <taxon>Trichomeriaceae</taxon>
        <taxon>Lithohypha</taxon>
    </lineage>
</organism>
<proteinExistence type="predicted"/>
<evidence type="ECO:0000313" key="3">
    <source>
        <dbReference type="EMBL" id="KAK5100163.1"/>
    </source>
</evidence>
<feature type="compositionally biased region" description="Low complexity" evidence="1">
    <location>
        <begin position="824"/>
        <end position="833"/>
    </location>
</feature>
<evidence type="ECO:0000256" key="2">
    <source>
        <dbReference type="SAM" id="Phobius"/>
    </source>
</evidence>
<feature type="compositionally biased region" description="Polar residues" evidence="1">
    <location>
        <begin position="841"/>
        <end position="851"/>
    </location>
</feature>
<dbReference type="EMBL" id="JAVRRG010000007">
    <property type="protein sequence ID" value="KAK5100163.1"/>
    <property type="molecule type" value="Genomic_DNA"/>
</dbReference>
<protein>
    <submittedName>
        <fullName evidence="3">Uncharacterized protein</fullName>
    </submittedName>
</protein>
<comment type="caution">
    <text evidence="3">The sequence shown here is derived from an EMBL/GenBank/DDBJ whole genome shotgun (WGS) entry which is preliminary data.</text>
</comment>
<feature type="compositionally biased region" description="Polar residues" evidence="1">
    <location>
        <begin position="795"/>
        <end position="806"/>
    </location>
</feature>
<keyword evidence="2" id="KW-0472">Membrane</keyword>
<feature type="compositionally biased region" description="Polar residues" evidence="1">
    <location>
        <begin position="54"/>
        <end position="74"/>
    </location>
</feature>
<feature type="transmembrane region" description="Helical" evidence="2">
    <location>
        <begin position="134"/>
        <end position="155"/>
    </location>
</feature>
<feature type="transmembrane region" description="Helical" evidence="2">
    <location>
        <begin position="706"/>
        <end position="727"/>
    </location>
</feature>
<feature type="region of interest" description="Disordered" evidence="1">
    <location>
        <begin position="786"/>
        <end position="806"/>
    </location>
</feature>
<keyword evidence="2" id="KW-1133">Transmembrane helix</keyword>
<reference evidence="3 4" key="1">
    <citation type="submission" date="2023-08" db="EMBL/GenBank/DDBJ databases">
        <title>Black Yeasts Isolated from many extreme environments.</title>
        <authorList>
            <person name="Coleine C."/>
            <person name="Stajich J.E."/>
            <person name="Selbmann L."/>
        </authorList>
    </citation>
    <scope>NUCLEOTIDE SEQUENCE [LARGE SCALE GENOMIC DNA]</scope>
    <source>
        <strain evidence="3 4">CCFEE 5885</strain>
    </source>
</reference>
<feature type="region of interest" description="Disordered" evidence="1">
    <location>
        <begin position="824"/>
        <end position="867"/>
    </location>
</feature>
<gene>
    <name evidence="3" type="ORF">LTR24_000958</name>
</gene>
<evidence type="ECO:0000256" key="1">
    <source>
        <dbReference type="SAM" id="MobiDB-lite"/>
    </source>
</evidence>
<sequence length="890" mass="97195">MILRAAAARRLGRPQTYNTIRQALELNHVPQQTASLVTIKNVPSASKGYLSVPDSANSTKSMDTFNQASTAQQTRDTEPGLARSSTPQSSQCSLEEVGYQHTPSQVDLLAHGGVEGCPTQGDLLRSRWTGLTKLIMFFSIYSTVFSGIFLGIAIARPRWGHRIGTRGAVSYDTATLLNAIISKSVELTFATTFVATLGQILTRRAFAKSTSTGSDRGISLADASMRLWIMQPGTLFTHWDGAKYAMRTLIGISALIAAIGSAFYTTAAESLVSPKLGFGRNQTLTLFGEVRTSYANVKYLSEACQTPITLAMDSLDAGSTCLQIDFAGNGFRNLDSWLLTWNNRQKSGGTTEESAARPPPVAILYENTTVHGEWLALAEENMTADSEKHGRLFQNVSMVMPHGGVFHAARSPRNAILQPEDIGGAGEYHLQAVVPAPGLNILCVGTSSEELLPLMRENKTSKAAQWPPDAGGLDELFGWWDLKQGTGAPLFDNFKLPQEYNTIVNAGYNTSEYGPEWVYMLAKPPNTTITSEYVLCGIRSFQYLDCSTSYHGAQSGGQLSVHCGADGAHGKTYWDTVKDEPNVLLSSVAKDWRDVGTEWIRAVALTQGISDANASSSRLMTQLIPAWSNETGVNLSPSLPTIGEALGVLAAHTILASSEAAPFIPYSNYTPEESERLSEVPDIEEFEALLSYKDYASRGDRSWKSIFYVILVAVFLQSCFCLIYLWWHFHYYGEVTDYTEPQNLFALAINSPPSHILAGACGGGPSSEMLAKKWCIDMSRPILSVSRPDEHNGHSQHTSNANRQSTGITHPHFFVRYPEEEANVQSASNAQSSHTGPLSAPPSSKHASWTSKFEDTMRRRSRMPRTKSIQNLVVDESPAVAQYMSLIGKQ</sequence>
<name>A0ABR0KLT7_9EURO</name>
<evidence type="ECO:0000313" key="4">
    <source>
        <dbReference type="Proteomes" id="UP001345013"/>
    </source>
</evidence>
<keyword evidence="2" id="KW-0812">Transmembrane</keyword>
<feature type="transmembrane region" description="Helical" evidence="2">
    <location>
        <begin position="244"/>
        <end position="265"/>
    </location>
</feature>
<dbReference type="Proteomes" id="UP001345013">
    <property type="component" value="Unassembled WGS sequence"/>
</dbReference>
<feature type="region of interest" description="Disordered" evidence="1">
    <location>
        <begin position="50"/>
        <end position="90"/>
    </location>
</feature>
<accession>A0ABR0KLT7</accession>